<dbReference type="RefSeq" id="WP_345280179.1">
    <property type="nucleotide sequence ID" value="NZ_BAABAJ010000004.1"/>
</dbReference>
<proteinExistence type="predicted"/>
<dbReference type="PANTHER" id="PTHR32305">
    <property type="match status" value="1"/>
</dbReference>
<sequence>MPDLGELFDDGKRLLGRGIDATTGVIGGGLDAVGAEGVADKVEDVGDRAASALGAKIAEARLGETDEPNELIHGDAGAIGATVANLRDFQSAFGSVGRGLKAVEDTGHWKGEAARAFQERFRAVPVQWLHAADAFGAAAAALETYATTVTWAQGRAREAIALHRQGDASSAAARAAHEKDVAAYEKDAAAYEAALTGPDPRTGPAPSRPAPGVDPGEAQRARAEEMLADARRQRDEAAETARAAVAAALAHAPAEPSLGDRLKIDAVDYALGSSVELGHVAGGAVKGVAGLASFVRSVHPLDPYNLSHPAEYVQNVNMTLAGLVRTAAHPDQALKSAWEAAKDDPSEFTGRMLPELLGTKGLGGLRTAARVSDLPGGGQQPAPGTARTAHSEDPHDTSRCHGEKTCASDPVDMATGRMVLPQTDLTLPGTLPLVLSRTFESSYRAGRWFGPSWASTLDQRLEIDAEGVVLLCEDGSLLAFPHPAPGVPVLPTHGARRWTLDRDEDTYTVTVPETGRVLHFTTHGDDLALLSQIDDRNGNWITFEYDPAGAPVSVVHHGGHHLRLTTDGSRVTALHLGEREIVRYGYTDGHLSSVTNSSGRPLRFGYDEQGRITSWTDTNGSSFGYVYDERHRCVSQSGRDGIMAFRFTWDDGANTITDPLGATTRYEVDDRHLILAETDPTGATTRFERDARGRLLSRTDPLGAVTRFAYDEEGRLVSVTRPDGRTTTAAYDALGLPVRVTRPDGTTVRQTYDSRGNRTSVTDASGARTEFTYDEAGRLTRVTDPLGHTTHLVPDSSGLPAAITDPLGATTRFERDAFGRTVATTDPLGAVTRWEWTVEGLLARRVAPDGSEESWTYDGEGNCLTHTDPLGATTRFEYGDFDVLTARTDPDGTRYTFTHDAALQLTRVTNPQGLTWDYRYDPAGRPVAETDFDGRTLTYTYDAAGRLAARTNALGQTVRFARDALGRIVRKDADGAVTTYEYDIFDALASAAGPDATLVRLRDRFGRLKSETVDGRTLTYTYDELGRRVGRTTPAGSVSTWSYDAAGRPTELTASGRTLAFAYDPLGREVGRTIGDFASLTSSYDGMSRLTAQDVTSRTGRLQHRAYTYRPDGGLTSVTDAFSGTRRFDLDAAGRVTAVRARDWTERYAYDEAGNQTEADWPSTHPDHTATGPRAYEGTRITRAGGVRYEHDAQGRVVLRRKTRLSRKPDTWRYEWDAEDRLRAVTTPDGTVWRYTYDPLGRRVSKRSDRETVHFTWDGNTLCEQTTDDYSLTWDHAGLRPLTQRERRADTDDERFFAVVTDLIGTPTELIDESGTLAWRTRSTLWGTTTWTRDATAYTPLRFPGQYFDPESGLHYNHFRYYDPESARYLTPDPLGLAPAPNPVAYVHNPHTWGDPLGLAPCLFHNRMAEELDRELADAERLGVKPIRVGDEGFDDVINSGTVKWAVTEKGELLFIPKHVQGVELKHPVLTNGAPVRAAGEAEIAGGGGSYFGVDINRQSGHYWPSQESLDIGKEAFERAGIPIL</sequence>
<dbReference type="InterPro" id="IPR049082">
    <property type="entry name" value="T7SS_signal"/>
</dbReference>
<dbReference type="PANTHER" id="PTHR32305:SF15">
    <property type="entry name" value="PROTEIN RHSA-RELATED"/>
    <property type="match status" value="1"/>
</dbReference>
<accession>A0ABP7LTZ3</accession>
<dbReference type="Pfam" id="PF20148">
    <property type="entry name" value="DUF6531"/>
    <property type="match status" value="1"/>
</dbReference>
<feature type="compositionally biased region" description="Basic and acidic residues" evidence="2">
    <location>
        <begin position="389"/>
        <end position="405"/>
    </location>
</feature>
<feature type="domain" description="DUF6531" evidence="3">
    <location>
        <begin position="409"/>
        <end position="480"/>
    </location>
</feature>
<feature type="region of interest" description="Disordered" evidence="2">
    <location>
        <begin position="370"/>
        <end position="405"/>
    </location>
</feature>
<dbReference type="NCBIfam" id="TIGR03696">
    <property type="entry name" value="Rhs_assc_core"/>
    <property type="match status" value="1"/>
</dbReference>
<evidence type="ECO:0000259" key="3">
    <source>
        <dbReference type="Pfam" id="PF20148"/>
    </source>
</evidence>
<dbReference type="Pfam" id="PF21725">
    <property type="entry name" value="T7SS_signal"/>
    <property type="match status" value="1"/>
</dbReference>
<keyword evidence="1" id="KW-0677">Repeat</keyword>
<evidence type="ECO:0000313" key="6">
    <source>
        <dbReference type="EMBL" id="GAA3907450.1"/>
    </source>
</evidence>
<dbReference type="NCBIfam" id="TIGR01643">
    <property type="entry name" value="YD_repeat_2x"/>
    <property type="match status" value="17"/>
</dbReference>
<protein>
    <recommendedName>
        <fullName evidence="8">Type IV secretion protein Rhs</fullName>
    </recommendedName>
</protein>
<dbReference type="EMBL" id="BAABAJ010000004">
    <property type="protein sequence ID" value="GAA3907450.1"/>
    <property type="molecule type" value="Genomic_DNA"/>
</dbReference>
<evidence type="ECO:0000259" key="4">
    <source>
        <dbReference type="Pfam" id="PF21725"/>
    </source>
</evidence>
<comment type="caution">
    <text evidence="6">The sequence shown here is derived from an EMBL/GenBank/DDBJ whole genome shotgun (WGS) entry which is preliminary data.</text>
</comment>
<dbReference type="Gene3D" id="2.180.10.10">
    <property type="entry name" value="RHS repeat-associated core"/>
    <property type="match status" value="3"/>
</dbReference>
<dbReference type="InterPro" id="IPR056823">
    <property type="entry name" value="TEN-like_YD-shell"/>
</dbReference>
<dbReference type="InterPro" id="IPR022385">
    <property type="entry name" value="Rhs_assc_core"/>
</dbReference>
<feature type="region of interest" description="Disordered" evidence="2">
    <location>
        <begin position="195"/>
        <end position="221"/>
    </location>
</feature>
<feature type="domain" description="Putative T7SS secretion signal" evidence="4">
    <location>
        <begin position="6"/>
        <end position="256"/>
    </location>
</feature>
<dbReference type="InterPro" id="IPR045351">
    <property type="entry name" value="DUF6531"/>
</dbReference>
<gene>
    <name evidence="6" type="ORF">GCM10022244_16930</name>
</gene>
<evidence type="ECO:0008006" key="8">
    <source>
        <dbReference type="Google" id="ProtNLM"/>
    </source>
</evidence>
<name>A0ABP7LTZ3_9ACTN</name>
<dbReference type="InterPro" id="IPR031325">
    <property type="entry name" value="RHS_repeat"/>
</dbReference>
<organism evidence="6 7">
    <name type="scientific">Streptomyces gulbargensis</name>
    <dbReference type="NCBI Taxonomy" id="364901"/>
    <lineage>
        <taxon>Bacteria</taxon>
        <taxon>Bacillati</taxon>
        <taxon>Actinomycetota</taxon>
        <taxon>Actinomycetes</taxon>
        <taxon>Kitasatosporales</taxon>
        <taxon>Streptomycetaceae</taxon>
        <taxon>Streptomyces</taxon>
    </lineage>
</organism>
<dbReference type="Proteomes" id="UP001501000">
    <property type="component" value="Unassembled WGS sequence"/>
</dbReference>
<dbReference type="InterPro" id="IPR050708">
    <property type="entry name" value="T6SS_VgrG/RHS"/>
</dbReference>
<evidence type="ECO:0000313" key="7">
    <source>
        <dbReference type="Proteomes" id="UP001501000"/>
    </source>
</evidence>
<dbReference type="Pfam" id="PF05593">
    <property type="entry name" value="RHS_repeat"/>
    <property type="match status" value="9"/>
</dbReference>
<evidence type="ECO:0000259" key="5">
    <source>
        <dbReference type="Pfam" id="PF25023"/>
    </source>
</evidence>
<evidence type="ECO:0000256" key="2">
    <source>
        <dbReference type="SAM" id="MobiDB-lite"/>
    </source>
</evidence>
<dbReference type="Pfam" id="PF25023">
    <property type="entry name" value="TEN_YD-shell"/>
    <property type="match status" value="1"/>
</dbReference>
<evidence type="ECO:0000256" key="1">
    <source>
        <dbReference type="ARBA" id="ARBA00022737"/>
    </source>
</evidence>
<dbReference type="InterPro" id="IPR006530">
    <property type="entry name" value="YD"/>
</dbReference>
<reference evidence="7" key="1">
    <citation type="journal article" date="2019" name="Int. J. Syst. Evol. Microbiol.">
        <title>The Global Catalogue of Microorganisms (GCM) 10K type strain sequencing project: providing services to taxonomists for standard genome sequencing and annotation.</title>
        <authorList>
            <consortium name="The Broad Institute Genomics Platform"/>
            <consortium name="The Broad Institute Genome Sequencing Center for Infectious Disease"/>
            <person name="Wu L."/>
            <person name="Ma J."/>
        </authorList>
    </citation>
    <scope>NUCLEOTIDE SEQUENCE [LARGE SCALE GENOMIC DNA]</scope>
    <source>
        <strain evidence="7">JCM 16956</strain>
    </source>
</reference>
<keyword evidence="7" id="KW-1185">Reference proteome</keyword>
<feature type="domain" description="Teneurin-like YD-shell" evidence="5">
    <location>
        <begin position="1080"/>
        <end position="1373"/>
    </location>
</feature>